<keyword evidence="8" id="KW-1185">Reference proteome</keyword>
<dbReference type="InterPro" id="IPR036640">
    <property type="entry name" value="ABC1_TM_sf"/>
</dbReference>
<dbReference type="Proteomes" id="UP001168972">
    <property type="component" value="Unassembled WGS sequence"/>
</dbReference>
<dbReference type="GO" id="GO:0005524">
    <property type="term" value="F:ATP binding"/>
    <property type="evidence" value="ECO:0007669"/>
    <property type="project" value="InterPro"/>
</dbReference>
<gene>
    <name evidence="7" type="ORF">PV327_004208</name>
</gene>
<dbReference type="EMBL" id="JAQQBR010001832">
    <property type="protein sequence ID" value="KAK0166718.1"/>
    <property type="molecule type" value="Genomic_DNA"/>
</dbReference>
<protein>
    <recommendedName>
        <fullName evidence="6">ABC transmembrane type-1 domain-containing protein</fullName>
    </recommendedName>
</protein>
<evidence type="ECO:0000256" key="3">
    <source>
        <dbReference type="ARBA" id="ARBA00022989"/>
    </source>
</evidence>
<keyword evidence="2 5" id="KW-0812">Transmembrane</keyword>
<dbReference type="AlphaFoldDB" id="A0AA39KM90"/>
<evidence type="ECO:0000259" key="6">
    <source>
        <dbReference type="PROSITE" id="PS50929"/>
    </source>
</evidence>
<feature type="transmembrane region" description="Helical" evidence="5">
    <location>
        <begin position="92"/>
        <end position="113"/>
    </location>
</feature>
<dbReference type="PANTHER" id="PTHR11384:SF62">
    <property type="entry name" value="ATP-BINDING CASSETTE SUB-FAMILY D MEMBER 3"/>
    <property type="match status" value="1"/>
</dbReference>
<feature type="domain" description="ABC transmembrane type-1" evidence="6">
    <location>
        <begin position="75"/>
        <end position="287"/>
    </location>
</feature>
<dbReference type="Pfam" id="PF06472">
    <property type="entry name" value="ABC_membrane_2"/>
    <property type="match status" value="1"/>
</dbReference>
<dbReference type="GO" id="GO:0005324">
    <property type="term" value="F:long-chain fatty acid transmembrane transporter activity"/>
    <property type="evidence" value="ECO:0007669"/>
    <property type="project" value="TreeGrafter"/>
</dbReference>
<dbReference type="InterPro" id="IPR050835">
    <property type="entry name" value="ABC_transporter_sub-D"/>
</dbReference>
<dbReference type="GO" id="GO:0006635">
    <property type="term" value="P:fatty acid beta-oxidation"/>
    <property type="evidence" value="ECO:0007669"/>
    <property type="project" value="TreeGrafter"/>
</dbReference>
<dbReference type="SUPFAM" id="SSF90123">
    <property type="entry name" value="ABC transporter transmembrane region"/>
    <property type="match status" value="1"/>
</dbReference>
<sequence>MYRPTNDVHYVINEEKPKRPTKAHVDAAFFKQLYQLLSIGIPGILSPEAGFALLVAGSLVARSLCDLWMIRTSTLIEGSIVNMDAPLFKKRLLTFLAAMPIISVVNNILKYGIGEMKLRMRTNISRHLLDQYLKGFTYYKMTNLDTRIANPDQLLTTDIDKFCDSCTDLYSNVAKPMLDISIYLYRLTTSLGGRTPLLMIGYLALAGSFLTHIRRPIATMTAKEQRLEGEYRHIHSRLITNSEEIAFYRGNNREKLTLLASFHKLVEHLRGLLEFKVGMGVIDNFVGKYFE</sequence>
<evidence type="ECO:0000256" key="2">
    <source>
        <dbReference type="ARBA" id="ARBA00022692"/>
    </source>
</evidence>
<keyword evidence="3 5" id="KW-1133">Transmembrane helix</keyword>
<keyword evidence="4 5" id="KW-0472">Membrane</keyword>
<proteinExistence type="predicted"/>
<dbReference type="GO" id="GO:0007031">
    <property type="term" value="P:peroxisome organization"/>
    <property type="evidence" value="ECO:0007669"/>
    <property type="project" value="TreeGrafter"/>
</dbReference>
<dbReference type="GO" id="GO:0005778">
    <property type="term" value="C:peroxisomal membrane"/>
    <property type="evidence" value="ECO:0007669"/>
    <property type="project" value="TreeGrafter"/>
</dbReference>
<dbReference type="GO" id="GO:0140359">
    <property type="term" value="F:ABC-type transporter activity"/>
    <property type="evidence" value="ECO:0007669"/>
    <property type="project" value="InterPro"/>
</dbReference>
<reference evidence="7" key="1">
    <citation type="journal article" date="2023" name="bioRxiv">
        <title>Scaffold-level genome assemblies of two parasitoid biocontrol wasps reveal the parthenogenesis mechanism and an associated novel virus.</title>
        <authorList>
            <person name="Inwood S."/>
            <person name="Skelly J."/>
            <person name="Guhlin J."/>
            <person name="Harrop T."/>
            <person name="Goldson S."/>
            <person name="Dearden P."/>
        </authorList>
    </citation>
    <scope>NUCLEOTIDE SEQUENCE</scope>
    <source>
        <strain evidence="7">Lincoln</strain>
        <tissue evidence="7">Whole body</tissue>
    </source>
</reference>
<dbReference type="InterPro" id="IPR011527">
    <property type="entry name" value="ABC1_TM_dom"/>
</dbReference>
<keyword evidence="1" id="KW-0813">Transport</keyword>
<dbReference type="Gene3D" id="1.20.1560.10">
    <property type="entry name" value="ABC transporter type 1, transmembrane domain"/>
    <property type="match status" value="1"/>
</dbReference>
<evidence type="ECO:0000256" key="4">
    <source>
        <dbReference type="ARBA" id="ARBA00023136"/>
    </source>
</evidence>
<dbReference type="PANTHER" id="PTHR11384">
    <property type="entry name" value="ATP-BINDING CASSETTE, SUB-FAMILY D MEMBER"/>
    <property type="match status" value="1"/>
</dbReference>
<evidence type="ECO:0000313" key="8">
    <source>
        <dbReference type="Proteomes" id="UP001168972"/>
    </source>
</evidence>
<evidence type="ECO:0000313" key="7">
    <source>
        <dbReference type="EMBL" id="KAK0166718.1"/>
    </source>
</evidence>
<name>A0AA39KM90_MICHY</name>
<evidence type="ECO:0000256" key="1">
    <source>
        <dbReference type="ARBA" id="ARBA00022448"/>
    </source>
</evidence>
<organism evidence="7 8">
    <name type="scientific">Microctonus hyperodae</name>
    <name type="common">Parasitoid wasp</name>
    <dbReference type="NCBI Taxonomy" id="165561"/>
    <lineage>
        <taxon>Eukaryota</taxon>
        <taxon>Metazoa</taxon>
        <taxon>Ecdysozoa</taxon>
        <taxon>Arthropoda</taxon>
        <taxon>Hexapoda</taxon>
        <taxon>Insecta</taxon>
        <taxon>Pterygota</taxon>
        <taxon>Neoptera</taxon>
        <taxon>Endopterygota</taxon>
        <taxon>Hymenoptera</taxon>
        <taxon>Apocrita</taxon>
        <taxon>Ichneumonoidea</taxon>
        <taxon>Braconidae</taxon>
        <taxon>Euphorinae</taxon>
        <taxon>Microctonus</taxon>
    </lineage>
</organism>
<dbReference type="GO" id="GO:0015910">
    <property type="term" value="P:long-chain fatty acid import into peroxisome"/>
    <property type="evidence" value="ECO:0007669"/>
    <property type="project" value="TreeGrafter"/>
</dbReference>
<dbReference type="GO" id="GO:0042760">
    <property type="term" value="P:very long-chain fatty acid catabolic process"/>
    <property type="evidence" value="ECO:0007669"/>
    <property type="project" value="TreeGrafter"/>
</dbReference>
<reference evidence="7" key="2">
    <citation type="submission" date="2023-03" db="EMBL/GenBank/DDBJ databases">
        <authorList>
            <person name="Inwood S.N."/>
            <person name="Skelly J.G."/>
            <person name="Guhlin J."/>
            <person name="Harrop T.W.R."/>
            <person name="Goldson S.G."/>
            <person name="Dearden P.K."/>
        </authorList>
    </citation>
    <scope>NUCLEOTIDE SEQUENCE</scope>
    <source>
        <strain evidence="7">Lincoln</strain>
        <tissue evidence="7">Whole body</tissue>
    </source>
</reference>
<accession>A0AA39KM90</accession>
<feature type="transmembrane region" description="Helical" evidence="5">
    <location>
        <begin position="39"/>
        <end position="61"/>
    </location>
</feature>
<comment type="caution">
    <text evidence="7">The sequence shown here is derived from an EMBL/GenBank/DDBJ whole genome shotgun (WGS) entry which is preliminary data.</text>
</comment>
<dbReference type="PROSITE" id="PS50929">
    <property type="entry name" value="ABC_TM1F"/>
    <property type="match status" value="1"/>
</dbReference>
<feature type="transmembrane region" description="Helical" evidence="5">
    <location>
        <begin position="195"/>
        <end position="213"/>
    </location>
</feature>
<evidence type="ECO:0000256" key="5">
    <source>
        <dbReference type="SAM" id="Phobius"/>
    </source>
</evidence>